<protein>
    <submittedName>
        <fullName evidence="1">Uncharacterized protein</fullName>
    </submittedName>
</protein>
<name>A0ACA9U847_BIOOC</name>
<dbReference type="EMBL" id="CADEHS020000055">
    <property type="protein sequence ID" value="CAG9949227.1"/>
    <property type="molecule type" value="Genomic_DNA"/>
</dbReference>
<gene>
    <name evidence="1" type="ORF">CRV2_00014532</name>
</gene>
<accession>A0ACA9U847</accession>
<evidence type="ECO:0000313" key="2">
    <source>
        <dbReference type="Proteomes" id="UP000836387"/>
    </source>
</evidence>
<organism evidence="1 2">
    <name type="scientific">Clonostachys rosea f. rosea IK726</name>
    <dbReference type="NCBI Taxonomy" id="1349383"/>
    <lineage>
        <taxon>Eukaryota</taxon>
        <taxon>Fungi</taxon>
        <taxon>Dikarya</taxon>
        <taxon>Ascomycota</taxon>
        <taxon>Pezizomycotina</taxon>
        <taxon>Sordariomycetes</taxon>
        <taxon>Hypocreomycetidae</taxon>
        <taxon>Hypocreales</taxon>
        <taxon>Bionectriaceae</taxon>
        <taxon>Clonostachys</taxon>
    </lineage>
</organism>
<reference evidence="1" key="1">
    <citation type="submission" date="2020-04" db="EMBL/GenBank/DDBJ databases">
        <authorList>
            <person name="Broberg M."/>
        </authorList>
    </citation>
    <scope>NUCLEOTIDE SEQUENCE</scope>
</reference>
<dbReference type="Proteomes" id="UP000836387">
    <property type="component" value="Unassembled WGS sequence"/>
</dbReference>
<evidence type="ECO:0000313" key="1">
    <source>
        <dbReference type="EMBL" id="CAG9949227.1"/>
    </source>
</evidence>
<keyword evidence="2" id="KW-1185">Reference proteome</keyword>
<reference evidence="1" key="2">
    <citation type="submission" date="2021-10" db="EMBL/GenBank/DDBJ databases">
        <authorList>
            <person name="Piombo E."/>
        </authorList>
    </citation>
    <scope>NUCLEOTIDE SEQUENCE</scope>
</reference>
<proteinExistence type="predicted"/>
<sequence>MKALLFLLLVIPEISVFAILDPSDMETYTTSRYGPPPAVATATRRPYNNSPYHPFIKYRPIPWLGDTGKDDPKCMTGYCVPKSTCKWDFWRAIPDGYFYSDFERAGLEGPNDGLPRPEEESENKIEEKGEKKIKKIKKKIETKIEEKVEEMVEGKDEEKAADENNISENNNEKGTEQGENSQAEEENKNENEHND</sequence>
<comment type="caution">
    <text evidence="1">The sequence shown here is derived from an EMBL/GenBank/DDBJ whole genome shotgun (WGS) entry which is preliminary data.</text>
</comment>